<dbReference type="PANTHER" id="PTHR11561:SF0">
    <property type="entry name" value="PHOSPHOENOLPYRUVATE CARBOXYKINASE [GTP]-RELATED"/>
    <property type="match status" value="1"/>
</dbReference>
<keyword evidence="6 8" id="KW-0464">Manganese</keyword>
<evidence type="ECO:0000256" key="2">
    <source>
        <dbReference type="ARBA" id="ARBA00022723"/>
    </source>
</evidence>
<dbReference type="PROSITE" id="PS00505">
    <property type="entry name" value="PEPCK_GTP"/>
    <property type="match status" value="1"/>
</dbReference>
<keyword evidence="11" id="KW-0418">Kinase</keyword>
<keyword evidence="2 8" id="KW-0479">Metal-binding</keyword>
<dbReference type="Pfam" id="PF17297">
    <property type="entry name" value="PEPCK_N"/>
    <property type="match status" value="1"/>
</dbReference>
<dbReference type="InterPro" id="IPR013035">
    <property type="entry name" value="PEP_carboxykinase_C"/>
</dbReference>
<protein>
    <recommendedName>
        <fullName evidence="8">Phosphoenolpyruvate carboxykinase [GTP]</fullName>
        <shortName evidence="8">PEP carboxykinase</shortName>
        <shortName evidence="8">PEPCK</shortName>
        <ecNumber evidence="8">4.1.1.32</ecNumber>
    </recommendedName>
    <alternativeName>
        <fullName evidence="8">GTP-dependent phosphoenolpyruvate carboxykinase</fullName>
        <shortName evidence="8">GTP-PEPCK</shortName>
    </alternativeName>
</protein>
<comment type="cofactor">
    <cofactor evidence="8">
        <name>Mn(2+)</name>
        <dbReference type="ChEBI" id="CHEBI:29035"/>
    </cofactor>
    <text evidence="8">Binds 1 Mn(2+) ion per subunit.</text>
</comment>
<evidence type="ECO:0000256" key="8">
    <source>
        <dbReference type="HAMAP-Rule" id="MF_00452"/>
    </source>
</evidence>
<comment type="pathway">
    <text evidence="8">Carbohydrate biosynthesis; gluconeogenesis.</text>
</comment>
<dbReference type="GO" id="GO:0046327">
    <property type="term" value="P:glycerol biosynthetic process from pyruvate"/>
    <property type="evidence" value="ECO:0007669"/>
    <property type="project" value="TreeGrafter"/>
</dbReference>
<dbReference type="Gene3D" id="2.170.8.10">
    <property type="entry name" value="Phosphoenolpyruvate Carboxykinase, domain 2"/>
    <property type="match status" value="1"/>
</dbReference>
<dbReference type="InterPro" id="IPR018091">
    <property type="entry name" value="PEP_carboxykin_GTP_CS"/>
</dbReference>
<gene>
    <name evidence="8" type="primary">pckG</name>
    <name evidence="11" type="ORF">ATZ36_00240</name>
</gene>
<dbReference type="GO" id="GO:0071333">
    <property type="term" value="P:cellular response to glucose stimulus"/>
    <property type="evidence" value="ECO:0007669"/>
    <property type="project" value="TreeGrafter"/>
</dbReference>
<keyword evidence="7 8" id="KW-0456">Lyase</keyword>
<keyword evidence="11" id="KW-0670">Pyruvate</keyword>
<evidence type="ECO:0000256" key="7">
    <source>
        <dbReference type="ARBA" id="ARBA00023239"/>
    </source>
</evidence>
<evidence type="ECO:0000256" key="6">
    <source>
        <dbReference type="ARBA" id="ARBA00023211"/>
    </source>
</evidence>
<accession>A0A1E5IH78</accession>
<dbReference type="InterPro" id="IPR035077">
    <property type="entry name" value="PEP_carboxykinase_GTP_C"/>
</dbReference>
<dbReference type="InterPro" id="IPR008210">
    <property type="entry name" value="PEP_carboxykinase_N"/>
</dbReference>
<comment type="subunit">
    <text evidence="8">Monomer.</text>
</comment>
<evidence type="ECO:0000259" key="10">
    <source>
        <dbReference type="Pfam" id="PF17297"/>
    </source>
</evidence>
<feature type="binding site" evidence="8">
    <location>
        <position position="373"/>
    </location>
    <ligand>
        <name>GTP</name>
        <dbReference type="ChEBI" id="CHEBI:37565"/>
    </ligand>
</feature>
<keyword evidence="3 8" id="KW-0547">Nucleotide-binding</keyword>
<dbReference type="AlphaFoldDB" id="A0A1E5IH78"/>
<organism evidence="11 12">
    <name type="scientific">Endomicrobium trichonymphae</name>
    <dbReference type="NCBI Taxonomy" id="1408204"/>
    <lineage>
        <taxon>Bacteria</taxon>
        <taxon>Pseudomonadati</taxon>
        <taxon>Elusimicrobiota</taxon>
        <taxon>Endomicrobiia</taxon>
        <taxon>Endomicrobiales</taxon>
        <taxon>Endomicrobiaceae</taxon>
        <taxon>Candidatus Endomicrobiellum</taxon>
    </lineage>
</organism>
<dbReference type="HAMAP" id="MF_00452">
    <property type="entry name" value="PEPCK_GTP"/>
    <property type="match status" value="1"/>
</dbReference>
<comment type="caution">
    <text evidence="11">The sequence shown here is derived from an EMBL/GenBank/DDBJ whole genome shotgun (WGS) entry which is preliminary data.</text>
</comment>
<name>A0A1E5IH78_ENDTX</name>
<keyword evidence="4 8" id="KW-0210">Decarboxylase</keyword>
<dbReference type="InterPro" id="IPR008209">
    <property type="entry name" value="PEP_carboxykinase_GTP"/>
</dbReference>
<sequence>MATPIELFVKEMQKLFQPDEVYVMDGSQEEAEKLTNIAQKSKVDGRIVLKKLNEKEYPNSYFHRSNPNDVARTEHLTFVCTPSKTEAGPNNNWMNPVEAKEKMMGFFKGAMKGRTMYVIPFVMGTPKSKYAKNCVQVTDSVYVALSMRIMSRVGKQAVERIDSSSDFFRGIHSIGDVNPDRRFIMHFPQENLVMSFGSGYGGNALLGKKCYSLRIGSYLGYQEGWLAEHMIIVGVEAPDGKVTYFLGAFPSACGKTNLALLEPVLKGYKVWTLGDDIAWINVGEDGRLYAINPEAGFFGVAPGTGLKTNPVMIKTLKNDNFSPTFFTNTAVDNSDNTPWWEGASDEVPSDLIDWQGQKYDKNSGKAAAHPNSRFTVSIYNCPVLSPEYDNPKGVPISGIIFGGRRKDTIPLVYEAKDWNSGVFTASTIGSETTAASSGQVGNVRRDPMAMLPFCGYNMGEYFQHWLNIGKKVKKLPKIFMVNWFRKDENGKFMWPGFRDNSRIIKWMIDRIEGKTGAKESEIGLFPEENSIDLSGLDIKKETMEKLLKVDKEDWKREVAMIEEFYAKFGDKIPQDLRDHLAELKKRLGL</sequence>
<feature type="active site" evidence="8">
    <location>
        <position position="253"/>
    </location>
</feature>
<feature type="binding site" evidence="8">
    <location>
        <position position="209"/>
    </location>
    <ligand>
        <name>Mn(2+)</name>
        <dbReference type="ChEBI" id="CHEBI:29035"/>
    </ligand>
</feature>
<feature type="binding site" evidence="8">
    <location>
        <position position="72"/>
    </location>
    <ligand>
        <name>substrate</name>
    </ligand>
</feature>
<dbReference type="GO" id="GO:0005525">
    <property type="term" value="F:GTP binding"/>
    <property type="evidence" value="ECO:0007669"/>
    <property type="project" value="UniProtKB-UniRule"/>
</dbReference>
<feature type="binding site" evidence="8">
    <location>
        <position position="251"/>
    </location>
    <ligand>
        <name>substrate</name>
    </ligand>
</feature>
<feature type="binding site" evidence="8">
    <location>
        <position position="276"/>
    </location>
    <ligand>
        <name>Mn(2+)</name>
        <dbReference type="ChEBI" id="CHEBI:29035"/>
    </ligand>
</feature>
<keyword evidence="12" id="KW-1185">Reference proteome</keyword>
<dbReference type="GO" id="GO:0030145">
    <property type="term" value="F:manganese ion binding"/>
    <property type="evidence" value="ECO:0007669"/>
    <property type="project" value="UniProtKB-UniRule"/>
</dbReference>
<dbReference type="GO" id="GO:0019543">
    <property type="term" value="P:propionate catabolic process"/>
    <property type="evidence" value="ECO:0007669"/>
    <property type="project" value="TreeGrafter"/>
</dbReference>
<dbReference type="NCBIfam" id="NF003253">
    <property type="entry name" value="PRK04210.1"/>
    <property type="match status" value="1"/>
</dbReference>
<keyword evidence="8" id="KW-0963">Cytoplasm</keyword>
<dbReference type="GO" id="GO:0005829">
    <property type="term" value="C:cytosol"/>
    <property type="evidence" value="ECO:0007669"/>
    <property type="project" value="TreeGrafter"/>
</dbReference>
<comment type="function">
    <text evidence="8">Catalyzes the conversion of oxaloacetate (OAA) to phosphoenolpyruvate (PEP), the rate-limiting step in the metabolic pathway that produces glucose from lactate and other precursors derived from the citric acid cycle.</text>
</comment>
<proteinExistence type="inferred from homology"/>
<evidence type="ECO:0000259" key="9">
    <source>
        <dbReference type="Pfam" id="PF00821"/>
    </source>
</evidence>
<evidence type="ECO:0000256" key="4">
    <source>
        <dbReference type="ARBA" id="ARBA00022793"/>
    </source>
</evidence>
<dbReference type="GO" id="GO:0033993">
    <property type="term" value="P:response to lipid"/>
    <property type="evidence" value="ECO:0007669"/>
    <property type="project" value="TreeGrafter"/>
</dbReference>
<dbReference type="Gene3D" id="3.40.449.10">
    <property type="entry name" value="Phosphoenolpyruvate Carboxykinase, domain 1"/>
    <property type="match status" value="1"/>
</dbReference>
<dbReference type="GO" id="GO:0006107">
    <property type="term" value="P:oxaloacetate metabolic process"/>
    <property type="evidence" value="ECO:0007669"/>
    <property type="project" value="TreeGrafter"/>
</dbReference>
<feature type="binding site" evidence="8">
    <location>
        <begin position="200"/>
        <end position="202"/>
    </location>
    <ligand>
        <name>substrate</name>
    </ligand>
</feature>
<evidence type="ECO:0000256" key="3">
    <source>
        <dbReference type="ARBA" id="ARBA00022741"/>
    </source>
</evidence>
<feature type="binding site" evidence="8">
    <location>
        <position position="404"/>
    </location>
    <ligand>
        <name>GTP</name>
        <dbReference type="ChEBI" id="CHEBI:37565"/>
    </ligand>
</feature>
<comment type="catalytic activity">
    <reaction evidence="8">
        <text>oxaloacetate + GTP = phosphoenolpyruvate + GDP + CO2</text>
        <dbReference type="Rhea" id="RHEA:10388"/>
        <dbReference type="ChEBI" id="CHEBI:16452"/>
        <dbReference type="ChEBI" id="CHEBI:16526"/>
        <dbReference type="ChEBI" id="CHEBI:37565"/>
        <dbReference type="ChEBI" id="CHEBI:58189"/>
        <dbReference type="ChEBI" id="CHEBI:58702"/>
        <dbReference type="EC" id="4.1.1.32"/>
    </reaction>
</comment>
<evidence type="ECO:0000256" key="5">
    <source>
        <dbReference type="ARBA" id="ARBA00023134"/>
    </source>
</evidence>
<dbReference type="EMBL" id="LNVX01000546">
    <property type="protein sequence ID" value="OEG69847.1"/>
    <property type="molecule type" value="Genomic_DNA"/>
</dbReference>
<dbReference type="PANTHER" id="PTHR11561">
    <property type="entry name" value="PHOSPHOENOLPYRUVATE CARBOXYKINASE"/>
    <property type="match status" value="1"/>
</dbReference>
<feature type="domain" description="Phosphoenolpyruvate carboxykinase C-terminal P-loop" evidence="9">
    <location>
        <begin position="225"/>
        <end position="586"/>
    </location>
</feature>
<feature type="binding site" evidence="8">
    <location>
        <begin position="497"/>
        <end position="500"/>
    </location>
    <ligand>
        <name>GTP</name>
        <dbReference type="ChEBI" id="CHEBI:37565"/>
    </ligand>
</feature>
<evidence type="ECO:0000256" key="1">
    <source>
        <dbReference type="ARBA" id="ARBA00005796"/>
    </source>
</evidence>
<dbReference type="GO" id="GO:0006094">
    <property type="term" value="P:gluconeogenesis"/>
    <property type="evidence" value="ECO:0007669"/>
    <property type="project" value="UniProtKB-UniRule"/>
</dbReference>
<feature type="binding site" evidence="8">
    <location>
        <position position="229"/>
    </location>
    <ligand>
        <name>Mn(2+)</name>
        <dbReference type="ChEBI" id="CHEBI:29035"/>
    </ligand>
</feature>
<feature type="domain" description="Phosphoenolpyruvate carboxykinase GTP-utilising N-terminal" evidence="10">
    <location>
        <begin position="8"/>
        <end position="220"/>
    </location>
</feature>
<reference evidence="11 12" key="1">
    <citation type="submission" date="2015-11" db="EMBL/GenBank/DDBJ databases">
        <title>Evidence for parallel genomic evolution in an endosymbiosis of termite gut flagellates.</title>
        <authorList>
            <person name="Zheng H."/>
        </authorList>
    </citation>
    <scope>NUCLEOTIDE SEQUENCE [LARGE SCALE GENOMIC DNA]</scope>
    <source>
        <strain evidence="11 12">CET450</strain>
    </source>
</reference>
<dbReference type="GO" id="GO:0004613">
    <property type="term" value="F:phosphoenolpyruvate carboxykinase (GTP) activity"/>
    <property type="evidence" value="ECO:0007669"/>
    <property type="project" value="UniProtKB-UniRule"/>
</dbReference>
<dbReference type="Gene3D" id="3.90.228.20">
    <property type="match status" value="1"/>
</dbReference>
<dbReference type="PIRSF" id="PIRSF001348">
    <property type="entry name" value="PEP_carboxykinase_GTP"/>
    <property type="match status" value="1"/>
</dbReference>
<dbReference type="CDD" id="cd00819">
    <property type="entry name" value="PEPCK_GTP"/>
    <property type="match status" value="1"/>
</dbReference>
<dbReference type="UniPathway" id="UPA00138"/>
<dbReference type="Proteomes" id="UP000095237">
    <property type="component" value="Unassembled WGS sequence"/>
</dbReference>
<keyword evidence="11" id="KW-0808">Transferase</keyword>
<dbReference type="SUPFAM" id="SSF53795">
    <property type="entry name" value="PEP carboxykinase-like"/>
    <property type="match status" value="1"/>
</dbReference>
<dbReference type="Pfam" id="PF00821">
    <property type="entry name" value="PEPCK_GTP"/>
    <property type="match status" value="1"/>
</dbReference>
<dbReference type="SUPFAM" id="SSF68923">
    <property type="entry name" value="PEP carboxykinase N-terminal domain"/>
    <property type="match status" value="1"/>
</dbReference>
<feature type="binding site" evidence="8">
    <location>
        <begin position="252"/>
        <end position="257"/>
    </location>
    <ligand>
        <name>GTP</name>
        <dbReference type="ChEBI" id="CHEBI:37565"/>
    </ligand>
</feature>
<dbReference type="InterPro" id="IPR035078">
    <property type="entry name" value="PEP_carboxykinase_GTP_N"/>
</dbReference>
<dbReference type="EC" id="4.1.1.32" evidence="8"/>
<comment type="subcellular location">
    <subcellularLocation>
        <location evidence="8">Cytoplasm</location>
    </subcellularLocation>
</comment>
<comment type="similarity">
    <text evidence="1 8">Belongs to the phosphoenolpyruvate carboxykinase [GTP] family.</text>
</comment>
<dbReference type="GO" id="GO:0016301">
    <property type="term" value="F:kinase activity"/>
    <property type="evidence" value="ECO:0007669"/>
    <property type="project" value="UniProtKB-KW"/>
</dbReference>
<evidence type="ECO:0000313" key="12">
    <source>
        <dbReference type="Proteomes" id="UP000095237"/>
    </source>
</evidence>
<keyword evidence="8" id="KW-0312">Gluconeogenesis</keyword>
<dbReference type="GO" id="GO:0042594">
    <property type="term" value="P:response to starvation"/>
    <property type="evidence" value="ECO:0007669"/>
    <property type="project" value="TreeGrafter"/>
</dbReference>
<keyword evidence="5 8" id="KW-0342">GTP-binding</keyword>
<feature type="binding site" evidence="8">
    <location>
        <begin position="371"/>
        <end position="373"/>
    </location>
    <ligand>
        <name>substrate</name>
    </ligand>
</feature>
<evidence type="ECO:0000313" key="11">
    <source>
        <dbReference type="EMBL" id="OEG69847.1"/>
    </source>
</evidence>